<keyword evidence="7" id="KW-1185">Reference proteome</keyword>
<evidence type="ECO:0000313" key="7">
    <source>
        <dbReference type="Proteomes" id="UP001162131"/>
    </source>
</evidence>
<sequence length="369" mass="42595">MSTPISTQKIPKTLARDSSDSKPKKSFQWLLEKDPSEIIEVNLPDIQISSPEILVENTRSQHNIDLNHELDQIYSRTTRSAKKKQISEEITRCPSVSEFPPWYSLCKEIHIISSMNLEWLQYPSTEEESLGIFNASQGLTNDKHDIYQAMLYWTCSNLDENDWLISLKSVFYTFAFNKIDWFYVIFRKILVLFKKDNQKPTVLIFNPTLQLISNLKKYSIENEENVEIDNLQGYRKNKKLSPVTLKGKSVFRFYNYLINNHSDAKIISPHFFLNGTLKYLNLLYCGEVKSLGIPELSEGSQFKIQKKYKLSIEGPISPQAVKILCMVLQNRNTPFTINLVPDLFSSQAFCPHTISWLNGSYSISSTSLC</sequence>
<evidence type="ECO:0000256" key="5">
    <source>
        <dbReference type="SAM" id="MobiDB-lite"/>
    </source>
</evidence>
<feature type="region of interest" description="Disordered" evidence="5">
    <location>
        <begin position="1"/>
        <end position="22"/>
    </location>
</feature>
<evidence type="ECO:0000313" key="6">
    <source>
        <dbReference type="EMBL" id="CAG9313672.1"/>
    </source>
</evidence>
<reference evidence="6" key="1">
    <citation type="submission" date="2021-09" db="EMBL/GenBank/DDBJ databases">
        <authorList>
            <consortium name="AG Swart"/>
            <person name="Singh M."/>
            <person name="Singh A."/>
            <person name="Seah K."/>
            <person name="Emmerich C."/>
        </authorList>
    </citation>
    <scope>NUCLEOTIDE SEQUENCE</scope>
    <source>
        <strain evidence="6">ATCC30299</strain>
    </source>
</reference>
<protein>
    <submittedName>
        <fullName evidence="6">Uncharacterized protein</fullName>
    </submittedName>
</protein>
<proteinExistence type="inferred from homology"/>
<dbReference type="GO" id="GO:0033260">
    <property type="term" value="P:nuclear DNA replication"/>
    <property type="evidence" value="ECO:0007669"/>
    <property type="project" value="TreeGrafter"/>
</dbReference>
<dbReference type="EMBL" id="CAJZBQ010000011">
    <property type="protein sequence ID" value="CAG9313672.1"/>
    <property type="molecule type" value="Genomic_DNA"/>
</dbReference>
<evidence type="ECO:0000256" key="2">
    <source>
        <dbReference type="ARBA" id="ARBA00022473"/>
    </source>
</evidence>
<feature type="compositionally biased region" description="Polar residues" evidence="5">
    <location>
        <begin position="1"/>
        <end position="10"/>
    </location>
</feature>
<dbReference type="GO" id="GO:0005634">
    <property type="term" value="C:nucleus"/>
    <property type="evidence" value="ECO:0007669"/>
    <property type="project" value="UniProtKB-SubCell"/>
</dbReference>
<keyword evidence="3" id="KW-0539">Nucleus</keyword>
<comment type="similarity">
    <text evidence="4">Belongs to the DONSON family.</text>
</comment>
<dbReference type="PANTHER" id="PTHR12972:SF0">
    <property type="entry name" value="PROTEIN DOWNSTREAM NEIGHBOR OF SON"/>
    <property type="match status" value="1"/>
</dbReference>
<organism evidence="6 7">
    <name type="scientific">Blepharisma stoltei</name>
    <dbReference type="NCBI Taxonomy" id="1481888"/>
    <lineage>
        <taxon>Eukaryota</taxon>
        <taxon>Sar</taxon>
        <taxon>Alveolata</taxon>
        <taxon>Ciliophora</taxon>
        <taxon>Postciliodesmatophora</taxon>
        <taxon>Heterotrichea</taxon>
        <taxon>Heterotrichida</taxon>
        <taxon>Blepharismidae</taxon>
        <taxon>Blepharisma</taxon>
    </lineage>
</organism>
<dbReference type="PANTHER" id="PTHR12972">
    <property type="entry name" value="DOWNSTREAM NEIGHBOR OF SON"/>
    <property type="match status" value="1"/>
</dbReference>
<comment type="caution">
    <text evidence="6">The sequence shown here is derived from an EMBL/GenBank/DDBJ whole genome shotgun (WGS) entry which is preliminary data.</text>
</comment>
<name>A0AAU9IKA1_9CILI</name>
<dbReference type="AlphaFoldDB" id="A0AAU9IKA1"/>
<evidence type="ECO:0000256" key="3">
    <source>
        <dbReference type="ARBA" id="ARBA00023242"/>
    </source>
</evidence>
<accession>A0AAU9IKA1</accession>
<evidence type="ECO:0000256" key="1">
    <source>
        <dbReference type="ARBA" id="ARBA00004123"/>
    </source>
</evidence>
<evidence type="ECO:0000256" key="4">
    <source>
        <dbReference type="ARBA" id="ARBA00025806"/>
    </source>
</evidence>
<dbReference type="Proteomes" id="UP001162131">
    <property type="component" value="Unassembled WGS sequence"/>
</dbReference>
<comment type="subcellular location">
    <subcellularLocation>
        <location evidence="1">Nucleus</location>
    </subcellularLocation>
</comment>
<keyword evidence="2" id="KW-0217">Developmental protein</keyword>
<dbReference type="InterPro" id="IPR024861">
    <property type="entry name" value="Donson"/>
</dbReference>
<gene>
    <name evidence="6" type="ORF">BSTOLATCC_MIC9479</name>
</gene>